<sequence>MNETPATEETDLTKAVADLIPYLLPNERVIAVEKPLIVTPTKRPDALTELMRLTHAKTPGEIGKHGPPFAALATEANEDVEELNLFSAFFGRDSLVVSSFLLPQFPLLARMTIIRLAKFQGTRYESHAEEEPGRILHEYRDHRSAIGKFLREERGWEFPYYGSVDTTPLFVKLITEYIAQENRCILGRIFTNKDGERRTILDALVGAVNWIKKRMDANPQGFVEFCRANPNGILNQAWKDSNDSYFHADGAIANHARGIASVEVQGYAYDALLSASKLYRKIFEKMPRDERFAASVADDLLSRAEKLRSSVFSEMWVEEKNGESFFALGTDRDSQGNPRQLAIRTSNMGHLLSSDMLIGDDLDTVKKRSAIVTTLLSPLMLSASGIRTLAKNEPRFRPGAYHNGSVWLWDSYMIACGLRKHGHIAAADDLEERMFAVVSKFNKFPEFAQGGDDAEPTLNERIVDIWDESRGVKNRIEQPPQEIQAWTVAAALAAKHRENEENGEWGQSRLIS</sequence>
<dbReference type="STRING" id="1798665.A2942_01110"/>
<dbReference type="EMBL" id="MHLP01000007">
    <property type="protein sequence ID" value="OGZ13428.1"/>
    <property type="molecule type" value="Genomic_DNA"/>
</dbReference>
<comment type="caution">
    <text evidence="2">The sequence shown here is derived from an EMBL/GenBank/DDBJ whole genome shotgun (WGS) entry which is preliminary data.</text>
</comment>
<proteinExistence type="predicted"/>
<dbReference type="InterPro" id="IPR008928">
    <property type="entry name" value="6-hairpin_glycosidase_sf"/>
</dbReference>
<dbReference type="InterPro" id="IPR054491">
    <property type="entry name" value="MGH1-like_GH"/>
</dbReference>
<dbReference type="GO" id="GO:0005975">
    <property type="term" value="P:carbohydrate metabolic process"/>
    <property type="evidence" value="ECO:0007669"/>
    <property type="project" value="InterPro"/>
</dbReference>
<evidence type="ECO:0000313" key="3">
    <source>
        <dbReference type="Proteomes" id="UP000178534"/>
    </source>
</evidence>
<reference evidence="2 3" key="1">
    <citation type="journal article" date="2016" name="Nat. Commun.">
        <title>Thousands of microbial genomes shed light on interconnected biogeochemical processes in an aquifer system.</title>
        <authorList>
            <person name="Anantharaman K."/>
            <person name="Brown C.T."/>
            <person name="Hug L.A."/>
            <person name="Sharon I."/>
            <person name="Castelle C.J."/>
            <person name="Probst A.J."/>
            <person name="Thomas B.C."/>
            <person name="Singh A."/>
            <person name="Wilkins M.J."/>
            <person name="Karaoz U."/>
            <person name="Brodie E.L."/>
            <person name="Williams K.H."/>
            <person name="Hubbard S.S."/>
            <person name="Banfield J.F."/>
        </authorList>
    </citation>
    <scope>NUCLEOTIDE SEQUENCE [LARGE SCALE GENOMIC DNA]</scope>
</reference>
<name>A0A1G2DKT8_9BACT</name>
<organism evidence="2 3">
    <name type="scientific">Candidatus Lloydbacteria bacterium RIFCSPLOWO2_01_FULL_50_20</name>
    <dbReference type="NCBI Taxonomy" id="1798665"/>
    <lineage>
        <taxon>Bacteria</taxon>
        <taxon>Candidatus Lloydiibacteriota</taxon>
    </lineage>
</organism>
<dbReference type="InterPro" id="IPR012341">
    <property type="entry name" value="6hp_glycosidase-like_sf"/>
</dbReference>
<dbReference type="Pfam" id="PF22422">
    <property type="entry name" value="MGH1-like_GH"/>
    <property type="match status" value="1"/>
</dbReference>
<evidence type="ECO:0000313" key="2">
    <source>
        <dbReference type="EMBL" id="OGZ13428.1"/>
    </source>
</evidence>
<dbReference type="Proteomes" id="UP000178534">
    <property type="component" value="Unassembled WGS sequence"/>
</dbReference>
<feature type="domain" description="Mannosylglycerate hydrolase MGH1-like glycoside hydrolase" evidence="1">
    <location>
        <begin position="295"/>
        <end position="440"/>
    </location>
</feature>
<protein>
    <recommendedName>
        <fullName evidence="1">Mannosylglycerate hydrolase MGH1-like glycoside hydrolase domain-containing protein</fullName>
    </recommendedName>
</protein>
<accession>A0A1G2DKT8</accession>
<dbReference type="SUPFAM" id="SSF48208">
    <property type="entry name" value="Six-hairpin glycosidases"/>
    <property type="match status" value="1"/>
</dbReference>
<gene>
    <name evidence="2" type="ORF">A2942_01110</name>
</gene>
<dbReference type="AlphaFoldDB" id="A0A1G2DKT8"/>
<evidence type="ECO:0000259" key="1">
    <source>
        <dbReference type="Pfam" id="PF22422"/>
    </source>
</evidence>
<dbReference type="Gene3D" id="1.50.10.10">
    <property type="match status" value="1"/>
</dbReference>